<dbReference type="AlphaFoldDB" id="A0A6A6V474"/>
<feature type="compositionally biased region" description="Polar residues" evidence="1">
    <location>
        <begin position="676"/>
        <end position="699"/>
    </location>
</feature>
<feature type="compositionally biased region" description="Polar residues" evidence="1">
    <location>
        <begin position="764"/>
        <end position="790"/>
    </location>
</feature>
<gene>
    <name evidence="2" type="ORF">M011DRAFT_406860</name>
</gene>
<keyword evidence="3" id="KW-1185">Reference proteome</keyword>
<feature type="region of interest" description="Disordered" evidence="1">
    <location>
        <begin position="886"/>
        <end position="919"/>
    </location>
</feature>
<name>A0A6A6V474_9PLEO</name>
<protein>
    <submittedName>
        <fullName evidence="2">Uncharacterized protein</fullName>
    </submittedName>
</protein>
<feature type="region of interest" description="Disordered" evidence="1">
    <location>
        <begin position="675"/>
        <end position="736"/>
    </location>
</feature>
<feature type="region of interest" description="Disordered" evidence="1">
    <location>
        <begin position="26"/>
        <end position="97"/>
    </location>
</feature>
<dbReference type="Proteomes" id="UP000799440">
    <property type="component" value="Unassembled WGS sequence"/>
</dbReference>
<feature type="region of interest" description="Disordered" evidence="1">
    <location>
        <begin position="758"/>
        <end position="838"/>
    </location>
</feature>
<reference evidence="2" key="1">
    <citation type="journal article" date="2020" name="Stud. Mycol.">
        <title>101 Dothideomycetes genomes: a test case for predicting lifestyles and emergence of pathogens.</title>
        <authorList>
            <person name="Haridas S."/>
            <person name="Albert R."/>
            <person name="Binder M."/>
            <person name="Bloem J."/>
            <person name="Labutti K."/>
            <person name="Salamov A."/>
            <person name="Andreopoulos B."/>
            <person name="Baker S."/>
            <person name="Barry K."/>
            <person name="Bills G."/>
            <person name="Bluhm B."/>
            <person name="Cannon C."/>
            <person name="Castanera R."/>
            <person name="Culley D."/>
            <person name="Daum C."/>
            <person name="Ezra D."/>
            <person name="Gonzalez J."/>
            <person name="Henrissat B."/>
            <person name="Kuo A."/>
            <person name="Liang C."/>
            <person name="Lipzen A."/>
            <person name="Lutzoni F."/>
            <person name="Magnuson J."/>
            <person name="Mondo S."/>
            <person name="Nolan M."/>
            <person name="Ohm R."/>
            <person name="Pangilinan J."/>
            <person name="Park H.-J."/>
            <person name="Ramirez L."/>
            <person name="Alfaro M."/>
            <person name="Sun H."/>
            <person name="Tritt A."/>
            <person name="Yoshinaga Y."/>
            <person name="Zwiers L.-H."/>
            <person name="Turgeon B."/>
            <person name="Goodwin S."/>
            <person name="Spatafora J."/>
            <person name="Crous P."/>
            <person name="Grigoriev I."/>
        </authorList>
    </citation>
    <scope>NUCLEOTIDE SEQUENCE</scope>
    <source>
        <strain evidence="2">CBS 119925</strain>
    </source>
</reference>
<feature type="compositionally biased region" description="Basic residues" evidence="1">
    <location>
        <begin position="795"/>
        <end position="804"/>
    </location>
</feature>
<evidence type="ECO:0000256" key="1">
    <source>
        <dbReference type="SAM" id="MobiDB-lite"/>
    </source>
</evidence>
<accession>A0A6A6V474</accession>
<organism evidence="2 3">
    <name type="scientific">Sporormia fimetaria CBS 119925</name>
    <dbReference type="NCBI Taxonomy" id="1340428"/>
    <lineage>
        <taxon>Eukaryota</taxon>
        <taxon>Fungi</taxon>
        <taxon>Dikarya</taxon>
        <taxon>Ascomycota</taxon>
        <taxon>Pezizomycotina</taxon>
        <taxon>Dothideomycetes</taxon>
        <taxon>Pleosporomycetidae</taxon>
        <taxon>Pleosporales</taxon>
        <taxon>Sporormiaceae</taxon>
        <taxon>Sporormia</taxon>
    </lineage>
</organism>
<dbReference type="OrthoDB" id="4159838at2759"/>
<evidence type="ECO:0000313" key="3">
    <source>
        <dbReference type="Proteomes" id="UP000799440"/>
    </source>
</evidence>
<sequence length="939" mass="104438">MPDDQPWTTSRCNRLLRPISSRLSTLRKQLEHEQRVAGEGPRGSHASWTDASAKTSASQGVRSRKPRCFDPEWNPTAKSESRNKRTYGGRNGKRAGAAQNVTASISAPRPDGVVSTPFVVRSGPRFLDSPQLQFSPVCRRKREGWLFAQTRIFKEQMPPDTAKLVAGLLDAYGKLLKATDESDQYSSQGTKSLLRTCLQKMPNYMALEEHFAELDREEEDIEEDRDVCDEIYTELEQFFSPSHGTGWRHFKEMVRAHGTSLLCDAFAEGMLGLDALDAVVKLCIEASAFDEAEKLLWTYLPSIKPIGMPASLQAEFRNATPVYLRLVMTYVAASTRHGSGHGFDYDLLGFMLAQGLLPLEWLATDCMHPIWNRLVRSLAESDDGISGHAVRFLQTFMCLACGLPDDDTEEEPGQAASRQLRPSVRQDFRGALNTTISDLLALLASAVLVGHDQATGGGKDHITRVTWALDSLVIGLLRRTDIECSIENLETTPENILALSQRAFLIVTAASIVHMSVSATDEGNIILEAATLFEALNWLARKYSRNEADLATLLGALPPFTSKMIFHAGKKRGDAGTNDLRRFTSSLLSLGSIRLPHRLWTLKRLALDTCTDYAQCTNDSAHFAYTREVETMLSSQGRVLLLRSPSKYDTPSAPRGLRLEEGIGEWVACTPFPQKKAQTVRQQPPQKTQQLPSPANTKASGWDTGPDFEEGNKENGDPNASSVSHVTGKRTRASSPKVVVPFKRIRLQHSSPIPLFDAPLTLSDDPNSTSTSSAQQDIRQSRRTLAQKAQPSRVRAGRTLRHTAPKSYAEDYVGDSTDSDEGDRVAYQGRGGIKKSRPRRAIVRQTISAQAGSQNVPPRGRDVPLRETRTFSLQNNDRRMKRYEVLKKPGRASPRLQQKKLVRVEQTKRRTSRPTQRLLPFVFDSFDDDDSEDELSSFA</sequence>
<feature type="compositionally biased region" description="Polar residues" evidence="1">
    <location>
        <begin position="46"/>
        <end position="61"/>
    </location>
</feature>
<evidence type="ECO:0000313" key="2">
    <source>
        <dbReference type="EMBL" id="KAF2745295.1"/>
    </source>
</evidence>
<feature type="compositionally biased region" description="Basic residues" evidence="1">
    <location>
        <begin position="84"/>
        <end position="93"/>
    </location>
</feature>
<proteinExistence type="predicted"/>
<dbReference type="EMBL" id="MU006583">
    <property type="protein sequence ID" value="KAF2745295.1"/>
    <property type="molecule type" value="Genomic_DNA"/>
</dbReference>